<dbReference type="SUPFAM" id="SSF49313">
    <property type="entry name" value="Cadherin-like"/>
    <property type="match status" value="4"/>
</dbReference>
<reference evidence="17" key="2">
    <citation type="submission" date="2025-08" db="UniProtKB">
        <authorList>
            <consortium name="Ensembl"/>
        </authorList>
    </citation>
    <scope>IDENTIFICATION</scope>
</reference>
<dbReference type="GO" id="GO:0005509">
    <property type="term" value="F:calcium ion binding"/>
    <property type="evidence" value="ECO:0007669"/>
    <property type="project" value="UniProtKB-UniRule"/>
</dbReference>
<dbReference type="GO" id="GO:0044331">
    <property type="term" value="P:cell-cell adhesion mediated by cadherin"/>
    <property type="evidence" value="ECO:0007669"/>
    <property type="project" value="TreeGrafter"/>
</dbReference>
<keyword evidence="3" id="KW-0165">Cleavage on pair of basic residues</keyword>
<dbReference type="AlphaFoldDB" id="A0A452SNS3"/>
<dbReference type="FunFam" id="4.10.900.10:FF:000001">
    <property type="entry name" value="Cadherin 2"/>
    <property type="match status" value="1"/>
</dbReference>
<evidence type="ECO:0000256" key="4">
    <source>
        <dbReference type="ARBA" id="ARBA00022692"/>
    </source>
</evidence>
<dbReference type="InterPro" id="IPR020894">
    <property type="entry name" value="Cadherin_CS"/>
</dbReference>
<keyword evidence="5" id="KW-0479">Metal-binding</keyword>
<accession>A0A452SNS3</accession>
<dbReference type="InterPro" id="IPR027397">
    <property type="entry name" value="Catenin-bd_sf"/>
</dbReference>
<feature type="domain" description="Cadherin" evidence="16">
    <location>
        <begin position="463"/>
        <end position="570"/>
    </location>
</feature>
<evidence type="ECO:0000256" key="6">
    <source>
        <dbReference type="ARBA" id="ARBA00022737"/>
    </source>
</evidence>
<dbReference type="PROSITE" id="PS00232">
    <property type="entry name" value="CADHERIN_1"/>
    <property type="match status" value="2"/>
</dbReference>
<evidence type="ECO:0000259" key="16">
    <source>
        <dbReference type="PROSITE" id="PS50268"/>
    </source>
</evidence>
<dbReference type="InterPro" id="IPR015919">
    <property type="entry name" value="Cadherin-like_sf"/>
</dbReference>
<comment type="function">
    <text evidence="14">Cadherins are calcium-dependent cell adhesion proteins.</text>
</comment>
<reference evidence="18" key="1">
    <citation type="submission" date="2016-06" db="EMBL/GenBank/DDBJ databases">
        <title>De novo assembly and RNA-Seq shows season-dependent expression and editing in black bear kidneys.</title>
        <authorList>
            <person name="Korstanje R."/>
            <person name="Srivastava A."/>
            <person name="Sarsani V.K."/>
            <person name="Sheehan S.M."/>
            <person name="Seger R.L."/>
            <person name="Barter M.E."/>
            <person name="Lindqvist C."/>
            <person name="Brody L.C."/>
            <person name="Mullikin J.C."/>
        </authorList>
    </citation>
    <scope>NUCLEOTIDE SEQUENCE [LARGE SCALE GENOMIC DNA]</scope>
</reference>
<dbReference type="GO" id="GO:0008013">
    <property type="term" value="F:beta-catenin binding"/>
    <property type="evidence" value="ECO:0007669"/>
    <property type="project" value="TreeGrafter"/>
</dbReference>
<dbReference type="FunFam" id="2.60.40.60:FF:000019">
    <property type="entry name" value="Cadherin 2"/>
    <property type="match status" value="1"/>
</dbReference>
<dbReference type="Pfam" id="PF00028">
    <property type="entry name" value="Cadherin"/>
    <property type="match status" value="4"/>
</dbReference>
<evidence type="ECO:0000256" key="12">
    <source>
        <dbReference type="PROSITE-ProRule" id="PRU00043"/>
    </source>
</evidence>
<evidence type="ECO:0000256" key="14">
    <source>
        <dbReference type="RuleBase" id="RU004357"/>
    </source>
</evidence>
<feature type="transmembrane region" description="Helical" evidence="15">
    <location>
        <begin position="651"/>
        <end position="668"/>
    </location>
</feature>
<dbReference type="GO" id="GO:0007156">
    <property type="term" value="P:homophilic cell adhesion via plasma membrane adhesion molecules"/>
    <property type="evidence" value="ECO:0007669"/>
    <property type="project" value="InterPro"/>
</dbReference>
<evidence type="ECO:0000256" key="5">
    <source>
        <dbReference type="ARBA" id="ARBA00022723"/>
    </source>
</evidence>
<evidence type="ECO:0000256" key="9">
    <source>
        <dbReference type="ARBA" id="ARBA00022989"/>
    </source>
</evidence>
<dbReference type="GO" id="GO:0007043">
    <property type="term" value="P:cell-cell junction assembly"/>
    <property type="evidence" value="ECO:0007669"/>
    <property type="project" value="TreeGrafter"/>
</dbReference>
<keyword evidence="4 13" id="KW-0812">Transmembrane</keyword>
<dbReference type="CDD" id="cd11304">
    <property type="entry name" value="Cadherin_repeat"/>
    <property type="match status" value="3"/>
</dbReference>
<dbReference type="PANTHER" id="PTHR24027">
    <property type="entry name" value="CADHERIN-23"/>
    <property type="match status" value="1"/>
</dbReference>
<dbReference type="GO" id="GO:0034332">
    <property type="term" value="P:adherens junction organization"/>
    <property type="evidence" value="ECO:0007669"/>
    <property type="project" value="TreeGrafter"/>
</dbReference>
<evidence type="ECO:0000313" key="18">
    <source>
        <dbReference type="Proteomes" id="UP000291022"/>
    </source>
</evidence>
<evidence type="ECO:0000256" key="13">
    <source>
        <dbReference type="RuleBase" id="RU003318"/>
    </source>
</evidence>
<dbReference type="PANTHER" id="PTHR24027:SF446">
    <property type="entry name" value="CADHERIN-3"/>
    <property type="match status" value="1"/>
</dbReference>
<evidence type="ECO:0000256" key="2">
    <source>
        <dbReference type="ARBA" id="ARBA00022475"/>
    </source>
</evidence>
<dbReference type="PROSITE" id="PS50268">
    <property type="entry name" value="CADHERIN_2"/>
    <property type="match status" value="4"/>
</dbReference>
<evidence type="ECO:0000256" key="10">
    <source>
        <dbReference type="ARBA" id="ARBA00023136"/>
    </source>
</evidence>
<dbReference type="FunFam" id="2.60.40.60:FF:000022">
    <property type="entry name" value="Cadherin 2"/>
    <property type="match status" value="1"/>
</dbReference>
<feature type="domain" description="Cadherin" evidence="16">
    <location>
        <begin position="238"/>
        <end position="350"/>
    </location>
</feature>
<dbReference type="Ensembl" id="ENSUAMT00000038236.1">
    <property type="protein sequence ID" value="ENSUAMP00000034332.1"/>
    <property type="gene ID" value="ENSUAMG00000025905.1"/>
</dbReference>
<evidence type="ECO:0000256" key="15">
    <source>
        <dbReference type="SAM" id="Phobius"/>
    </source>
</evidence>
<keyword evidence="2" id="KW-1003">Cell membrane</keyword>
<dbReference type="Proteomes" id="UP000291022">
    <property type="component" value="Unassembled WGS sequence"/>
</dbReference>
<dbReference type="GeneTree" id="ENSGT00940000154848"/>
<dbReference type="InterPro" id="IPR000233">
    <property type="entry name" value="Cadherin_Y-type_LIR"/>
</dbReference>
<proteinExistence type="predicted"/>
<comment type="subcellular location">
    <subcellularLocation>
        <location evidence="1 13">Cell membrane</location>
        <topology evidence="1 13">Single-pass type I membrane protein</topology>
    </subcellularLocation>
</comment>
<dbReference type="FunFam" id="2.60.40.60:FF:000011">
    <property type="entry name" value="Cadherin 1"/>
    <property type="match status" value="1"/>
</dbReference>
<keyword evidence="11" id="KW-0325">Glycoprotein</keyword>
<name>A0A452SNS3_URSAM</name>
<dbReference type="GO" id="GO:0045296">
    <property type="term" value="F:cadherin binding"/>
    <property type="evidence" value="ECO:0007669"/>
    <property type="project" value="TreeGrafter"/>
</dbReference>
<evidence type="ECO:0000256" key="3">
    <source>
        <dbReference type="ARBA" id="ARBA00022685"/>
    </source>
</evidence>
<dbReference type="GO" id="GO:0000902">
    <property type="term" value="P:cell morphogenesis"/>
    <property type="evidence" value="ECO:0007669"/>
    <property type="project" value="TreeGrafter"/>
</dbReference>
<dbReference type="Gene3D" id="2.60.40.60">
    <property type="entry name" value="Cadherins"/>
    <property type="match status" value="5"/>
</dbReference>
<dbReference type="FunFam" id="2.60.40.60:FF:000027">
    <property type="entry name" value="Cadherin 2"/>
    <property type="match status" value="1"/>
</dbReference>
<keyword evidence="10 15" id="KW-0472">Membrane</keyword>
<reference evidence="17" key="3">
    <citation type="submission" date="2025-09" db="UniProtKB">
        <authorList>
            <consortium name="Ensembl"/>
        </authorList>
    </citation>
    <scope>IDENTIFICATION</scope>
</reference>
<dbReference type="InterPro" id="IPR039808">
    <property type="entry name" value="Cadherin"/>
</dbReference>
<keyword evidence="6" id="KW-0677">Repeat</keyword>
<dbReference type="Gene3D" id="4.10.900.10">
    <property type="entry name" value="TCF3-CBD (Catenin binding domain)"/>
    <property type="match status" value="1"/>
</dbReference>
<feature type="domain" description="Cadherin" evidence="16">
    <location>
        <begin position="130"/>
        <end position="237"/>
    </location>
</feature>
<dbReference type="GO" id="GO:0016477">
    <property type="term" value="P:cell migration"/>
    <property type="evidence" value="ECO:0007669"/>
    <property type="project" value="TreeGrafter"/>
</dbReference>
<sequence>METKARSPSGLEQSLMQRTVVKCCFPWGSFQKPPPSSYSLSSFPTVICVDCPRQESTALLSTDGDFTVPSDRTVQVKHPGQPQGRRKLLSMHAQLAAGQEFEVSVAIMNHERKTLKISPANRVLRRRKREWVVPPISVSENGKGPFPQRLNQLKSNKDRGTKIFYSITGPGADSPPEGVFTIEKETGWLLLNKPLDREKIAKYELFGHAVSENGASVEDPMNISIIVTDQNDHKPKFTQEVFRGSVLEGVLPGTSVMQVTATDEDDAINTYNGVVAYSIHSQEPKDPHDLMFTVHRSTGTISVISSGLDREKVPEYTLTIQATDMDGDGSTTTAVAVVEILDANDNAPVFDPQKYEARVPENMVGHEVQRLTVTDLDAPNSPAWRATYRILEGDDGDHFTITTHPESNQGILTTKKGLDFEAKNQHVLYVEVTNEAPFVVKLPTSTATVVVHVDDVNEAPVFVPPSKVIEVQEGISIGEPVCTYSAQDPDRGSQKISYHMLRDPAGWLAIDPDSGQVTATGVLDREDERFVMNNVYEVMVLATDDGSPPTTGTGTLLLTLMDINDHGPVPEPRQITICNQSPVPQVLNITDKDLSPHASPFQAQLTHDSDIYWSAEVNEKALATKERGLKLGRALRVWGYQPALWLGGGRYLPSLPLLVLLLVLLLLVRKKRKVKEPLLLPEDDTRDNVFYYGEEGGGEEDQDYDITQLHRGLEARPEVVLRNDVAPTFIPTPMYRPRPANPDEIGNFIIENLKAANTDPTAPPYDSLLVFDYEGSGSDAASLSSLTSSASDQDQDYDYLNEWGSRFKKLADMYGGGQDD</sequence>
<evidence type="ECO:0000256" key="8">
    <source>
        <dbReference type="ARBA" id="ARBA00022889"/>
    </source>
</evidence>
<keyword evidence="9 15" id="KW-1133">Transmembrane helix</keyword>
<dbReference type="GO" id="GO:0005737">
    <property type="term" value="C:cytoplasm"/>
    <property type="evidence" value="ECO:0007669"/>
    <property type="project" value="TreeGrafter"/>
</dbReference>
<protein>
    <submittedName>
        <fullName evidence="17">Cadherin 3</fullName>
    </submittedName>
</protein>
<evidence type="ECO:0000313" key="17">
    <source>
        <dbReference type="Ensembl" id="ENSUAMP00000034332.1"/>
    </source>
</evidence>
<evidence type="ECO:0000256" key="7">
    <source>
        <dbReference type="ARBA" id="ARBA00022837"/>
    </source>
</evidence>
<dbReference type="GO" id="GO:0005912">
    <property type="term" value="C:adherens junction"/>
    <property type="evidence" value="ECO:0007669"/>
    <property type="project" value="TreeGrafter"/>
</dbReference>
<feature type="domain" description="Cadherin" evidence="16">
    <location>
        <begin position="351"/>
        <end position="462"/>
    </location>
</feature>
<keyword evidence="18" id="KW-1185">Reference proteome</keyword>
<keyword evidence="7 12" id="KW-0106">Calcium</keyword>
<gene>
    <name evidence="17" type="primary">CDH3</name>
</gene>
<dbReference type="InterPro" id="IPR002126">
    <property type="entry name" value="Cadherin-like_dom"/>
</dbReference>
<evidence type="ECO:0000256" key="11">
    <source>
        <dbReference type="ARBA" id="ARBA00023180"/>
    </source>
</evidence>
<dbReference type="GO" id="GO:0016342">
    <property type="term" value="C:catenin complex"/>
    <property type="evidence" value="ECO:0007669"/>
    <property type="project" value="TreeGrafter"/>
</dbReference>
<dbReference type="GO" id="GO:0016339">
    <property type="term" value="P:calcium-dependent cell-cell adhesion via plasma membrane cell adhesion molecules"/>
    <property type="evidence" value="ECO:0007669"/>
    <property type="project" value="TreeGrafter"/>
</dbReference>
<keyword evidence="8 13" id="KW-0130">Cell adhesion</keyword>
<dbReference type="SMART" id="SM00112">
    <property type="entry name" value="CA"/>
    <property type="match status" value="4"/>
</dbReference>
<evidence type="ECO:0000256" key="1">
    <source>
        <dbReference type="ARBA" id="ARBA00004251"/>
    </source>
</evidence>
<dbReference type="Pfam" id="PF01049">
    <property type="entry name" value="CADH_Y-type_LIR"/>
    <property type="match status" value="1"/>
</dbReference>
<dbReference type="PRINTS" id="PR00205">
    <property type="entry name" value="CADHERIN"/>
</dbReference>
<organism evidence="17 18">
    <name type="scientific">Ursus americanus</name>
    <name type="common">American black bear</name>
    <name type="synonym">Euarctos americanus</name>
    <dbReference type="NCBI Taxonomy" id="9643"/>
    <lineage>
        <taxon>Eukaryota</taxon>
        <taxon>Metazoa</taxon>
        <taxon>Chordata</taxon>
        <taxon>Craniata</taxon>
        <taxon>Vertebrata</taxon>
        <taxon>Euteleostomi</taxon>
        <taxon>Mammalia</taxon>
        <taxon>Eutheria</taxon>
        <taxon>Laurasiatheria</taxon>
        <taxon>Carnivora</taxon>
        <taxon>Caniformia</taxon>
        <taxon>Ursidae</taxon>
        <taxon>Ursus</taxon>
    </lineage>
</organism>